<keyword evidence="2" id="KW-1185">Reference proteome</keyword>
<sequence>MESCWVRTFCKLLLFQFINFLDACSSNLRLENLVNFNYVGGQPAVAFDSSTQIRNPNDLQCINFDSNCQWSNLNVSGVDLAWHQSTVQLDPTYFSLATNTQTAPQNAYAITGTPNVSQSGTAVLMSHVIQCQQGDGNLQFQFVGVHSICVKYV</sequence>
<keyword evidence="1" id="KW-0732">Signal</keyword>
<organism evidence="2 3">
    <name type="scientific">Acrobeloides nanus</name>
    <dbReference type="NCBI Taxonomy" id="290746"/>
    <lineage>
        <taxon>Eukaryota</taxon>
        <taxon>Metazoa</taxon>
        <taxon>Ecdysozoa</taxon>
        <taxon>Nematoda</taxon>
        <taxon>Chromadorea</taxon>
        <taxon>Rhabditida</taxon>
        <taxon>Tylenchina</taxon>
        <taxon>Cephalobomorpha</taxon>
        <taxon>Cephaloboidea</taxon>
        <taxon>Cephalobidae</taxon>
        <taxon>Acrobeloides</taxon>
    </lineage>
</organism>
<proteinExistence type="predicted"/>
<dbReference type="AlphaFoldDB" id="A0A914E2E1"/>
<evidence type="ECO:0000256" key="1">
    <source>
        <dbReference type="SAM" id="SignalP"/>
    </source>
</evidence>
<dbReference type="Proteomes" id="UP000887540">
    <property type="component" value="Unplaced"/>
</dbReference>
<reference evidence="3" key="1">
    <citation type="submission" date="2022-11" db="UniProtKB">
        <authorList>
            <consortium name="WormBaseParasite"/>
        </authorList>
    </citation>
    <scope>IDENTIFICATION</scope>
</reference>
<dbReference type="WBParaSite" id="ACRNAN_scaffold5214.g28984.t1">
    <property type="protein sequence ID" value="ACRNAN_scaffold5214.g28984.t1"/>
    <property type="gene ID" value="ACRNAN_scaffold5214.g28984"/>
</dbReference>
<accession>A0A914E2E1</accession>
<name>A0A914E2E1_9BILA</name>
<evidence type="ECO:0000313" key="2">
    <source>
        <dbReference type="Proteomes" id="UP000887540"/>
    </source>
</evidence>
<protein>
    <submittedName>
        <fullName evidence="3">Uncharacterized protein</fullName>
    </submittedName>
</protein>
<feature type="chain" id="PRO_5037686836" evidence="1">
    <location>
        <begin position="24"/>
        <end position="153"/>
    </location>
</feature>
<evidence type="ECO:0000313" key="3">
    <source>
        <dbReference type="WBParaSite" id="ACRNAN_scaffold5214.g28984.t1"/>
    </source>
</evidence>
<feature type="signal peptide" evidence="1">
    <location>
        <begin position="1"/>
        <end position="23"/>
    </location>
</feature>